<keyword evidence="2" id="KW-0804">Transcription</keyword>
<keyword evidence="1" id="KW-0805">Transcription regulation</keyword>
<comment type="caution">
    <text evidence="5">The sequence shown here is derived from an EMBL/GenBank/DDBJ whole genome shotgun (WGS) entry which is preliminary data.</text>
</comment>
<evidence type="ECO:0000256" key="3">
    <source>
        <dbReference type="ARBA" id="ARBA00023242"/>
    </source>
</evidence>
<dbReference type="InterPro" id="IPR052435">
    <property type="entry name" value="YY1-Transcr_Regul"/>
</dbReference>
<keyword evidence="6" id="KW-1185">Reference proteome</keyword>
<dbReference type="GO" id="GO:0003712">
    <property type="term" value="F:transcription coregulator activity"/>
    <property type="evidence" value="ECO:0007669"/>
    <property type="project" value="TreeGrafter"/>
</dbReference>
<feature type="compositionally biased region" description="Acidic residues" evidence="4">
    <location>
        <begin position="252"/>
        <end position="283"/>
    </location>
</feature>
<feature type="region of interest" description="Disordered" evidence="4">
    <location>
        <begin position="64"/>
        <end position="100"/>
    </location>
</feature>
<dbReference type="GO" id="GO:0005634">
    <property type="term" value="C:nucleus"/>
    <property type="evidence" value="ECO:0007669"/>
    <property type="project" value="TreeGrafter"/>
</dbReference>
<dbReference type="EMBL" id="JAFIRN010000001">
    <property type="protein sequence ID" value="KAG5856479.1"/>
    <property type="molecule type" value="Genomic_DNA"/>
</dbReference>
<reference evidence="5" key="1">
    <citation type="submission" date="2021-01" db="EMBL/GenBank/DDBJ databases">
        <title>A chromosome-scale assembly of European eel, Anguilla anguilla.</title>
        <authorList>
            <person name="Henkel C."/>
            <person name="Jong-Raadsen S.A."/>
            <person name="Dufour S."/>
            <person name="Weltzien F.-A."/>
            <person name="Palstra A.P."/>
            <person name="Pelster B."/>
            <person name="Spaink H.P."/>
            <person name="Van Den Thillart G.E."/>
            <person name="Jansen H."/>
            <person name="Zahm M."/>
            <person name="Klopp C."/>
            <person name="Cedric C."/>
            <person name="Louis A."/>
            <person name="Berthelot C."/>
            <person name="Parey E."/>
            <person name="Roest Crollius H."/>
            <person name="Montfort J."/>
            <person name="Robinson-Rechavi M."/>
            <person name="Bucao C."/>
            <person name="Bouchez O."/>
            <person name="Gislard M."/>
            <person name="Lluch J."/>
            <person name="Milhes M."/>
            <person name="Lampietro C."/>
            <person name="Lopez Roques C."/>
            <person name="Donnadieu C."/>
            <person name="Braasch I."/>
            <person name="Desvignes T."/>
            <person name="Postlethwait J."/>
            <person name="Bobe J."/>
            <person name="Guiguen Y."/>
            <person name="Dirks R."/>
        </authorList>
    </citation>
    <scope>NUCLEOTIDE SEQUENCE</scope>
    <source>
        <strain evidence="5">Tag_6206</strain>
        <tissue evidence="5">Liver</tissue>
    </source>
</reference>
<evidence type="ECO:0000256" key="1">
    <source>
        <dbReference type="ARBA" id="ARBA00023015"/>
    </source>
</evidence>
<dbReference type="GO" id="GO:0006355">
    <property type="term" value="P:regulation of DNA-templated transcription"/>
    <property type="evidence" value="ECO:0007669"/>
    <property type="project" value="TreeGrafter"/>
</dbReference>
<organism evidence="5 6">
    <name type="scientific">Anguilla anguilla</name>
    <name type="common">European freshwater eel</name>
    <name type="synonym">Muraena anguilla</name>
    <dbReference type="NCBI Taxonomy" id="7936"/>
    <lineage>
        <taxon>Eukaryota</taxon>
        <taxon>Metazoa</taxon>
        <taxon>Chordata</taxon>
        <taxon>Craniata</taxon>
        <taxon>Vertebrata</taxon>
        <taxon>Euteleostomi</taxon>
        <taxon>Actinopterygii</taxon>
        <taxon>Neopterygii</taxon>
        <taxon>Teleostei</taxon>
        <taxon>Anguilliformes</taxon>
        <taxon>Anguillidae</taxon>
        <taxon>Anguilla</taxon>
    </lineage>
</organism>
<accession>A0A9D3MX07</accession>
<sequence>MKTSTALTRSILNMKMARKRKSNSPEERLTRSKALKEDFVSRHQPSHNAPLRIENRKISTPIKRKVQGIDPDVPSPRRYSPRFKCQKETPGKGHSSSGQAQIVEPQLCSSPVQHPLQEEEDTELGLVITLDQEQCAGRRCGRKKAGEKGKQNAEEEELCRQLDRALERKSRRLNLTNANVRSILHEVITNEQVVAMMKAAIRETQDMPMFEPKMTRSRLKEVVEKGVAIPTWNISPIKKASEVKPPQFVDIPLEEEDSSDEEYCPDEDEEDETAEETFLESDVESTASSPRGSRLARPRTPMDASECDEDRSCSPRQGSRQSRHLRVEAVPMAPLHPQPAGPRGPQSPARLQLPGETQRCGGGAGLQPHHHRALPGIAMQSAV</sequence>
<dbReference type="Proteomes" id="UP001044222">
    <property type="component" value="Unassembled WGS sequence"/>
</dbReference>
<name>A0A9D3MX07_ANGAN</name>
<gene>
    <name evidence="5" type="ORF">ANANG_G00008380</name>
</gene>
<dbReference type="PANTHER" id="PTHR16088">
    <property type="entry name" value="YY1 ASSOCIATED PROTEIN-RELATED"/>
    <property type="match status" value="1"/>
</dbReference>
<feature type="region of interest" description="Disordered" evidence="4">
    <location>
        <begin position="245"/>
        <end position="383"/>
    </location>
</feature>
<protein>
    <submittedName>
        <fullName evidence="5">Uncharacterized protein</fullName>
    </submittedName>
</protein>
<keyword evidence="3" id="KW-0539">Nucleus</keyword>
<evidence type="ECO:0000313" key="6">
    <source>
        <dbReference type="Proteomes" id="UP001044222"/>
    </source>
</evidence>
<evidence type="ECO:0000256" key="2">
    <source>
        <dbReference type="ARBA" id="ARBA00023163"/>
    </source>
</evidence>
<proteinExistence type="predicted"/>
<evidence type="ECO:0000313" key="5">
    <source>
        <dbReference type="EMBL" id="KAG5856479.1"/>
    </source>
</evidence>
<dbReference type="AlphaFoldDB" id="A0A9D3MX07"/>
<dbReference type="PANTHER" id="PTHR16088:SF3">
    <property type="entry name" value="GON-4-LIKE PROTEIN"/>
    <property type="match status" value="1"/>
</dbReference>
<evidence type="ECO:0000256" key="4">
    <source>
        <dbReference type="SAM" id="MobiDB-lite"/>
    </source>
</evidence>